<protein>
    <submittedName>
        <fullName evidence="9">Pyruvate-flavodoxin oxidoreductase</fullName>
        <ecNumber evidence="9">1.2.7.-</ecNumber>
    </submittedName>
</protein>
<dbReference type="PANTHER" id="PTHR32154:SF0">
    <property type="entry name" value="PYRUVATE-FLAVODOXIN OXIDOREDUCTASE-RELATED"/>
    <property type="match status" value="1"/>
</dbReference>
<evidence type="ECO:0000256" key="1">
    <source>
        <dbReference type="ARBA" id="ARBA00022448"/>
    </source>
</evidence>
<dbReference type="Pfam" id="PF02775">
    <property type="entry name" value="TPP_enzyme_C"/>
    <property type="match status" value="1"/>
</dbReference>
<evidence type="ECO:0000256" key="4">
    <source>
        <dbReference type="ARBA" id="ARBA00022982"/>
    </source>
</evidence>
<feature type="domain" description="4Fe-4S ferredoxin-type" evidence="8">
    <location>
        <begin position="685"/>
        <end position="714"/>
    </location>
</feature>
<accession>A0A2H9T620</accession>
<evidence type="ECO:0000256" key="3">
    <source>
        <dbReference type="ARBA" id="ARBA00022723"/>
    </source>
</evidence>
<dbReference type="FunFam" id="3.40.50.970:FF:000012">
    <property type="entry name" value="Pyruvate:ferredoxin (Flavodoxin) oxidoreductase"/>
    <property type="match status" value="1"/>
</dbReference>
<dbReference type="GO" id="GO:0005506">
    <property type="term" value="F:iron ion binding"/>
    <property type="evidence" value="ECO:0007669"/>
    <property type="project" value="InterPro"/>
</dbReference>
<evidence type="ECO:0000256" key="7">
    <source>
        <dbReference type="ARBA" id="ARBA00023014"/>
    </source>
</evidence>
<dbReference type="Pfam" id="PF12838">
    <property type="entry name" value="Fer4_7"/>
    <property type="match status" value="1"/>
</dbReference>
<dbReference type="InterPro" id="IPR050722">
    <property type="entry name" value="Pyruvate:ferred/Flavod_OxRd"/>
</dbReference>
<dbReference type="EC" id="1.2.7.-" evidence="9"/>
<dbReference type="InterPro" id="IPR019456">
    <property type="entry name" value="Pyrv-flavodox_OxRtase_EKR"/>
</dbReference>
<dbReference type="EMBL" id="NSIT01000144">
    <property type="protein sequence ID" value="PJE78663.1"/>
    <property type="molecule type" value="Genomic_DNA"/>
</dbReference>
<dbReference type="InterPro" id="IPR037112">
    <property type="entry name" value="Pyrv-flavodox_OxR_EKR_sf"/>
</dbReference>
<dbReference type="InterPro" id="IPR033412">
    <property type="entry name" value="PFOR_II"/>
</dbReference>
<dbReference type="SUPFAM" id="SSF52518">
    <property type="entry name" value="Thiamin diphosphate-binding fold (THDP-binding)"/>
    <property type="match status" value="2"/>
</dbReference>
<dbReference type="SUPFAM" id="SSF52922">
    <property type="entry name" value="TK C-terminal domain-like"/>
    <property type="match status" value="1"/>
</dbReference>
<reference evidence="9" key="1">
    <citation type="journal article" date="2017" name="Appl. Environ. Microbiol.">
        <title>Molecular characterization of an Endozoicomonas-like organism causing infection in king scallop Pecten maximus L.</title>
        <authorList>
            <person name="Cano I."/>
            <person name="van Aerle R."/>
            <person name="Ross S."/>
            <person name="Verner-Jeffreys D.W."/>
            <person name="Paley R.K."/>
            <person name="Rimmer G."/>
            <person name="Ryder D."/>
            <person name="Hooper P."/>
            <person name="Stone D."/>
            <person name="Feist S.W."/>
        </authorList>
    </citation>
    <scope>NUCLEOTIDE SEQUENCE</scope>
</reference>
<dbReference type="FunFam" id="3.40.920.10:FF:000001">
    <property type="entry name" value="Pyruvate:ferredoxin (Flavodoxin) oxidoreductase"/>
    <property type="match status" value="1"/>
</dbReference>
<dbReference type="InterPro" id="IPR019752">
    <property type="entry name" value="Pyrv/ketoisovalerate_OxRed_cat"/>
</dbReference>
<name>A0A2H9T620_9ZZZZ</name>
<dbReference type="InterPro" id="IPR002869">
    <property type="entry name" value="Pyrv_flavodox_OxRed_cen"/>
</dbReference>
<feature type="domain" description="4Fe-4S ferredoxin-type" evidence="8">
    <location>
        <begin position="741"/>
        <end position="768"/>
    </location>
</feature>
<dbReference type="GO" id="GO:0030976">
    <property type="term" value="F:thiamine pyrophosphate binding"/>
    <property type="evidence" value="ECO:0007669"/>
    <property type="project" value="InterPro"/>
</dbReference>
<keyword evidence="7" id="KW-0411">Iron-sulfur</keyword>
<dbReference type="PIRSF" id="PIRSF000159">
    <property type="entry name" value="NifJ"/>
    <property type="match status" value="1"/>
</dbReference>
<dbReference type="InterPro" id="IPR017900">
    <property type="entry name" value="4Fe4S_Fe_S_CS"/>
</dbReference>
<keyword evidence="4" id="KW-0249">Electron transport</keyword>
<dbReference type="Pfam" id="PF17147">
    <property type="entry name" value="PFOR_II"/>
    <property type="match status" value="1"/>
</dbReference>
<keyword evidence="9" id="KW-0670">Pyruvate</keyword>
<dbReference type="CDD" id="cd07034">
    <property type="entry name" value="TPP_PYR_PFOR_IOR-alpha_like"/>
    <property type="match status" value="1"/>
</dbReference>
<dbReference type="InterPro" id="IPR011766">
    <property type="entry name" value="TPP_enzyme_TPP-bd"/>
</dbReference>
<dbReference type="Gene3D" id="4.10.780.10">
    <property type="entry name" value="Pyruvate-flavodoxin oxidoreductase, EKR domain"/>
    <property type="match status" value="1"/>
</dbReference>
<comment type="caution">
    <text evidence="9">The sequence shown here is derived from an EMBL/GenBank/DDBJ whole genome shotgun (WGS) entry which is preliminary data.</text>
</comment>
<dbReference type="GO" id="GO:0022900">
    <property type="term" value="P:electron transport chain"/>
    <property type="evidence" value="ECO:0007669"/>
    <property type="project" value="InterPro"/>
</dbReference>
<dbReference type="GO" id="GO:0016903">
    <property type="term" value="F:oxidoreductase activity, acting on the aldehyde or oxo group of donors"/>
    <property type="evidence" value="ECO:0007669"/>
    <property type="project" value="InterPro"/>
</dbReference>
<dbReference type="SUPFAM" id="SSF54862">
    <property type="entry name" value="4Fe-4S ferredoxins"/>
    <property type="match status" value="1"/>
</dbReference>
<evidence type="ECO:0000313" key="9">
    <source>
        <dbReference type="EMBL" id="PJE78663.1"/>
    </source>
</evidence>
<evidence type="ECO:0000256" key="6">
    <source>
        <dbReference type="ARBA" id="ARBA00023004"/>
    </source>
</evidence>
<proteinExistence type="predicted"/>
<keyword evidence="6" id="KW-0408">Iron</keyword>
<dbReference type="GO" id="GO:0051539">
    <property type="term" value="F:4 iron, 4 sulfur cluster binding"/>
    <property type="evidence" value="ECO:0007669"/>
    <property type="project" value="UniProtKB-KW"/>
</dbReference>
<keyword evidence="5 9" id="KW-0560">Oxidoreductase</keyword>
<gene>
    <name evidence="9" type="primary">nifJ</name>
    <name evidence="9" type="ORF">CI610_02385</name>
</gene>
<dbReference type="Pfam" id="PF01855">
    <property type="entry name" value="POR_N"/>
    <property type="match status" value="1"/>
</dbReference>
<evidence type="ECO:0000256" key="2">
    <source>
        <dbReference type="ARBA" id="ARBA00022485"/>
    </source>
</evidence>
<keyword evidence="1" id="KW-0813">Transport</keyword>
<dbReference type="CDD" id="cd03377">
    <property type="entry name" value="TPP_PFOR_PNO"/>
    <property type="match status" value="1"/>
</dbReference>
<dbReference type="PANTHER" id="PTHR32154">
    <property type="entry name" value="PYRUVATE-FLAVODOXIN OXIDOREDUCTASE-RELATED"/>
    <property type="match status" value="1"/>
</dbReference>
<dbReference type="GO" id="GO:0006979">
    <property type="term" value="P:response to oxidative stress"/>
    <property type="evidence" value="ECO:0007669"/>
    <property type="project" value="TreeGrafter"/>
</dbReference>
<dbReference type="InterPro" id="IPR011895">
    <property type="entry name" value="Pyrv_flavodox_OxRed"/>
</dbReference>
<dbReference type="FunFam" id="3.40.50.970:FF:000041">
    <property type="entry name" value="Pyruvate:ferredoxin (Flavodoxin) oxidoreductase"/>
    <property type="match status" value="1"/>
</dbReference>
<dbReference type="SUPFAM" id="SSF53323">
    <property type="entry name" value="Pyruvate-ferredoxin oxidoreductase, PFOR, domain III"/>
    <property type="match status" value="1"/>
</dbReference>
<evidence type="ECO:0000256" key="5">
    <source>
        <dbReference type="ARBA" id="ARBA00023002"/>
    </source>
</evidence>
<dbReference type="InterPro" id="IPR002880">
    <property type="entry name" value="Pyrv_Fd/Flavodoxin_OxRdtase_N"/>
</dbReference>
<dbReference type="InterPro" id="IPR009014">
    <property type="entry name" value="Transketo_C/PFOR_II"/>
</dbReference>
<evidence type="ECO:0000259" key="8">
    <source>
        <dbReference type="PROSITE" id="PS51379"/>
    </source>
</evidence>
<keyword evidence="2" id="KW-0004">4Fe-4S</keyword>
<dbReference type="AlphaFoldDB" id="A0A2H9T620"/>
<organism evidence="9">
    <name type="scientific">invertebrate metagenome</name>
    <dbReference type="NCBI Taxonomy" id="1711999"/>
    <lineage>
        <taxon>unclassified sequences</taxon>
        <taxon>metagenomes</taxon>
        <taxon>organismal metagenomes</taxon>
    </lineage>
</organism>
<sequence>MDKKMQPMDGGEAAARIAYRVSEVCAIYPITPSSTMAELSDQWCAEGLKNLWGNKPLIAEMESEGGAAGAVHGALQTGALATTFTASQGLMLMLPNMLKIAGELTPAVFHIAARTVAGHALSIFGDHSDVMFARSTGFAMLAGTSVQEVQDMALVSHASTLEARIPFMHFFDGFRTSHEINKTELISDDIIREMIDDKLVQAQHERGLNPNRPVLRGTAQNPDVFFQSKEGCNSYYAAVPGIVQKNMDKLAKLTGRQYHLFDYYGAEDAEHVTIMIGSSCKTTREVIAAENAKGAKLGLIEVHLYRPFSAEHFIDALPKTVKKIAVLDRCKDVSASGEPLYQDVNTVLSEAFARGLRDSMPLVIGGRYGLSSKDFTPAMAKAVYDELDKESPKNSFSVGINDDVTHKSLDVDPTYVLPHEGTASAIFFGFGSDGTVGASKNTIKILSNEPDLYAQGYFVYDSRKSGTGTESHLRFGRNPINAPYLVQKANFIGVSQFVFFSKLEMVERAADGATVLINSHYSVDEVWDQLPKEAQQFIIDHKLKLYTIDAYDVAGKAGMGRRINTVMQTCYFALANILPQDVAIEKIKASIKKTYMRKGEAIVKKNFQAVDMALEGLHEVNIPAVNTSEQTKPAIVPDFAPQFVKDVTGQILAGKGDLIPVSQLPADGTYPTGTTRWEKVNAAQAIPNWDPELCVQCGNCTVVCPHAVVRAKEFDKGELNNAPEGFKSAKSASFGFPDNVFTLQFYAEDCTGCGLCATACPATDMNDESRKALMMAPKPKDLTHAREVVDFFEELPWPDRNNVDFSTVKGAQFLQPTFEFGSSCPGCGETPYLTLVSRLFGDRMLIANATGCSSIYGANLPTTPWSKNTEGRGPAWANSLFEDNAEFGFGYSLTQKKHREMAVNLLESMKEELGEDKVEAVLNAEQQDEIGINAQRDRVAAVRTQLEAMGTDDANNLLSVLDHLVKRSVWIIGGDGWAYDIGYGGLDHVIASGANVNILVLDTEVYSNTGGQASKSTPIGAMAKFAMAGKRTGKKDLALLAMSYGNVYVARVALGANPQQTLDALREAEAYDGPSIVIAYSHCIAHGINMEEGLQQQHNAVKSGHWPLLRYNPIRDEAGEQPLVLDSVEPNLAYSNYACNENRYKALRRANPELADQLQTVAQKQNHRKWNLYKAMQSLPSSNID</sequence>
<dbReference type="Pfam" id="PF10371">
    <property type="entry name" value="EKR"/>
    <property type="match status" value="1"/>
</dbReference>
<dbReference type="InterPro" id="IPR029061">
    <property type="entry name" value="THDP-binding"/>
</dbReference>
<dbReference type="SMART" id="SM00890">
    <property type="entry name" value="EKR"/>
    <property type="match status" value="1"/>
</dbReference>
<dbReference type="Gene3D" id="3.30.70.20">
    <property type="match status" value="1"/>
</dbReference>
<dbReference type="Gene3D" id="3.40.50.920">
    <property type="match status" value="1"/>
</dbReference>
<dbReference type="InterPro" id="IPR017896">
    <property type="entry name" value="4Fe4S_Fe-S-bd"/>
</dbReference>
<dbReference type="Gene3D" id="3.40.920.10">
    <property type="entry name" value="Pyruvate-ferredoxin oxidoreductase, PFOR, domain III"/>
    <property type="match status" value="1"/>
</dbReference>
<dbReference type="Gene3D" id="3.40.50.970">
    <property type="match status" value="2"/>
</dbReference>
<dbReference type="NCBIfam" id="TIGR02176">
    <property type="entry name" value="pyruv_ox_red"/>
    <property type="match status" value="1"/>
</dbReference>
<keyword evidence="3" id="KW-0479">Metal-binding</keyword>
<dbReference type="FunFam" id="3.40.50.920:FF:000007">
    <property type="entry name" value="Pyruvate:ferredoxin (Flavodoxin) oxidoreductase"/>
    <property type="match status" value="1"/>
</dbReference>
<dbReference type="PROSITE" id="PS00198">
    <property type="entry name" value="4FE4S_FER_1"/>
    <property type="match status" value="2"/>
</dbReference>
<dbReference type="PROSITE" id="PS51379">
    <property type="entry name" value="4FE4S_FER_2"/>
    <property type="match status" value="2"/>
</dbReference>
<dbReference type="Pfam" id="PF01558">
    <property type="entry name" value="POR"/>
    <property type="match status" value="1"/>
</dbReference>